<name>G2YRZ0_BOTF4</name>
<organism evidence="1 2">
    <name type="scientific">Botryotinia fuckeliana (strain T4)</name>
    <name type="common">Noble rot fungus</name>
    <name type="synonym">Botrytis cinerea</name>
    <dbReference type="NCBI Taxonomy" id="999810"/>
    <lineage>
        <taxon>Eukaryota</taxon>
        <taxon>Fungi</taxon>
        <taxon>Dikarya</taxon>
        <taxon>Ascomycota</taxon>
        <taxon>Pezizomycotina</taxon>
        <taxon>Leotiomycetes</taxon>
        <taxon>Helotiales</taxon>
        <taxon>Sclerotiniaceae</taxon>
        <taxon>Botrytis</taxon>
    </lineage>
</organism>
<protein>
    <submittedName>
        <fullName evidence="1">Uncharacterized protein</fullName>
    </submittedName>
</protein>
<accession>G2YRZ0</accession>
<dbReference type="InParanoid" id="G2YRZ0"/>
<dbReference type="HOGENOM" id="CLU_2903964_0_0_1"/>
<proteinExistence type="predicted"/>
<evidence type="ECO:0000313" key="2">
    <source>
        <dbReference type="Proteomes" id="UP000008177"/>
    </source>
</evidence>
<dbReference type="AlphaFoldDB" id="G2YRZ0"/>
<evidence type="ECO:0000313" key="1">
    <source>
        <dbReference type="EMBL" id="CCD54388.1"/>
    </source>
</evidence>
<sequence length="62" mass="7233">MWFLSVVEEQFNKPDQPIIQLRHGHGQYLSAKKNSWDWAGNGFAAVEWTRRYVSRPSSTRPA</sequence>
<dbReference type="EMBL" id="FQ790351">
    <property type="protein sequence ID" value="CCD54388.1"/>
    <property type="molecule type" value="Genomic_DNA"/>
</dbReference>
<gene>
    <name evidence="1" type="ORF">BofuT4_uP124360.1</name>
</gene>
<dbReference type="Proteomes" id="UP000008177">
    <property type="component" value="Unplaced contigs"/>
</dbReference>
<reference evidence="2" key="1">
    <citation type="journal article" date="2011" name="PLoS Genet.">
        <title>Genomic analysis of the necrotrophic fungal pathogens Sclerotinia sclerotiorum and Botrytis cinerea.</title>
        <authorList>
            <person name="Amselem J."/>
            <person name="Cuomo C.A."/>
            <person name="van Kan J.A."/>
            <person name="Viaud M."/>
            <person name="Benito E.P."/>
            <person name="Couloux A."/>
            <person name="Coutinho P.M."/>
            <person name="de Vries R.P."/>
            <person name="Dyer P.S."/>
            <person name="Fillinger S."/>
            <person name="Fournier E."/>
            <person name="Gout L."/>
            <person name="Hahn M."/>
            <person name="Kohn L."/>
            <person name="Lapalu N."/>
            <person name="Plummer K.M."/>
            <person name="Pradier J.M."/>
            <person name="Quevillon E."/>
            <person name="Sharon A."/>
            <person name="Simon A."/>
            <person name="ten Have A."/>
            <person name="Tudzynski B."/>
            <person name="Tudzynski P."/>
            <person name="Wincker P."/>
            <person name="Andrew M."/>
            <person name="Anthouard V."/>
            <person name="Beever R.E."/>
            <person name="Beffa R."/>
            <person name="Benoit I."/>
            <person name="Bouzid O."/>
            <person name="Brault B."/>
            <person name="Chen Z."/>
            <person name="Choquer M."/>
            <person name="Collemare J."/>
            <person name="Cotton P."/>
            <person name="Danchin E.G."/>
            <person name="Da Silva C."/>
            <person name="Gautier A."/>
            <person name="Giraud C."/>
            <person name="Giraud T."/>
            <person name="Gonzalez C."/>
            <person name="Grossetete S."/>
            <person name="Guldener U."/>
            <person name="Henrissat B."/>
            <person name="Howlett B.J."/>
            <person name="Kodira C."/>
            <person name="Kretschmer M."/>
            <person name="Lappartient A."/>
            <person name="Leroch M."/>
            <person name="Levis C."/>
            <person name="Mauceli E."/>
            <person name="Neuveglise C."/>
            <person name="Oeser B."/>
            <person name="Pearson M."/>
            <person name="Poulain J."/>
            <person name="Poussereau N."/>
            <person name="Quesneville H."/>
            <person name="Rascle C."/>
            <person name="Schumacher J."/>
            <person name="Segurens B."/>
            <person name="Sexton A."/>
            <person name="Silva E."/>
            <person name="Sirven C."/>
            <person name="Soanes D.M."/>
            <person name="Talbot N.J."/>
            <person name="Templeton M."/>
            <person name="Yandava C."/>
            <person name="Yarden O."/>
            <person name="Zeng Q."/>
            <person name="Rollins J.A."/>
            <person name="Lebrun M.H."/>
            <person name="Dickman M."/>
        </authorList>
    </citation>
    <scope>NUCLEOTIDE SEQUENCE [LARGE SCALE GENOMIC DNA]</scope>
    <source>
        <strain evidence="2">T4</strain>
    </source>
</reference>